<dbReference type="SUPFAM" id="SSF51338">
    <property type="entry name" value="Composite domain of metallo-dependent hydrolases"/>
    <property type="match status" value="1"/>
</dbReference>
<accession>X1VVP8</accession>
<dbReference type="PANTHER" id="PTHR42717">
    <property type="entry name" value="DIHYDROOROTASE-RELATED"/>
    <property type="match status" value="1"/>
</dbReference>
<protein>
    <recommendedName>
        <fullName evidence="2">Amidohydrolase 3 domain-containing protein</fullName>
    </recommendedName>
</protein>
<organism evidence="1">
    <name type="scientific">marine sediment metagenome</name>
    <dbReference type="NCBI Taxonomy" id="412755"/>
    <lineage>
        <taxon>unclassified sequences</taxon>
        <taxon>metagenomes</taxon>
        <taxon>ecological metagenomes</taxon>
    </lineage>
</organism>
<comment type="caution">
    <text evidence="1">The sequence shown here is derived from an EMBL/GenBank/DDBJ whole genome shotgun (WGS) entry which is preliminary data.</text>
</comment>
<reference evidence="1" key="1">
    <citation type="journal article" date="2014" name="Front. Microbiol.">
        <title>High frequency of phylogenetically diverse reductive dehalogenase-homologous genes in deep subseafloor sedimentary metagenomes.</title>
        <authorList>
            <person name="Kawai M."/>
            <person name="Futagami T."/>
            <person name="Toyoda A."/>
            <person name="Takaki Y."/>
            <person name="Nishi S."/>
            <person name="Hori S."/>
            <person name="Arai W."/>
            <person name="Tsubouchi T."/>
            <person name="Morono Y."/>
            <person name="Uchiyama I."/>
            <person name="Ito T."/>
            <person name="Fujiyama A."/>
            <person name="Inagaki F."/>
            <person name="Takami H."/>
        </authorList>
    </citation>
    <scope>NUCLEOTIDE SEQUENCE</scope>
    <source>
        <strain evidence="1">Expedition CK06-06</strain>
    </source>
</reference>
<sequence length="97" mass="10346">MKDGSELYDLLIKGGEVIDPIQGIHDKRDVGIKDGKIAAVEKSIVESRAREVLPVNGKLLIPGLIDSHCHPAGELVQRIGLPPDKIGLDSGVTLVCD</sequence>
<dbReference type="AlphaFoldDB" id="X1VVP8"/>
<gene>
    <name evidence="1" type="ORF">S12H4_46190</name>
</gene>
<name>X1VVP8_9ZZZZ</name>
<dbReference type="Gene3D" id="2.30.40.10">
    <property type="entry name" value="Urease, subunit C, domain 1"/>
    <property type="match status" value="1"/>
</dbReference>
<dbReference type="GO" id="GO:0016810">
    <property type="term" value="F:hydrolase activity, acting on carbon-nitrogen (but not peptide) bonds"/>
    <property type="evidence" value="ECO:0007669"/>
    <property type="project" value="InterPro"/>
</dbReference>
<dbReference type="GO" id="GO:0019213">
    <property type="term" value="F:deacetylase activity"/>
    <property type="evidence" value="ECO:0007669"/>
    <property type="project" value="InterPro"/>
</dbReference>
<dbReference type="PANTHER" id="PTHR42717:SF1">
    <property type="entry name" value="IMIDAZOLONEPROPIONASE AND RELATED AMIDOHYDROLASES"/>
    <property type="match status" value="1"/>
</dbReference>
<dbReference type="InterPro" id="IPR020043">
    <property type="entry name" value="Deacetylase_Atu3266-like"/>
</dbReference>
<dbReference type="EMBL" id="BARW01028636">
    <property type="protein sequence ID" value="GAJ14795.1"/>
    <property type="molecule type" value="Genomic_DNA"/>
</dbReference>
<evidence type="ECO:0000313" key="1">
    <source>
        <dbReference type="EMBL" id="GAJ14795.1"/>
    </source>
</evidence>
<feature type="non-terminal residue" evidence="1">
    <location>
        <position position="97"/>
    </location>
</feature>
<evidence type="ECO:0008006" key="2">
    <source>
        <dbReference type="Google" id="ProtNLM"/>
    </source>
</evidence>
<proteinExistence type="predicted"/>
<dbReference type="InterPro" id="IPR011059">
    <property type="entry name" value="Metal-dep_hydrolase_composite"/>
</dbReference>